<reference evidence="4" key="1">
    <citation type="journal article" date="2019" name="Int. J. Syst. Evol. Microbiol.">
        <title>The Global Catalogue of Microorganisms (GCM) 10K type strain sequencing project: providing services to taxonomists for standard genome sequencing and annotation.</title>
        <authorList>
            <consortium name="The Broad Institute Genomics Platform"/>
            <consortium name="The Broad Institute Genome Sequencing Center for Infectious Disease"/>
            <person name="Wu L."/>
            <person name="Ma J."/>
        </authorList>
    </citation>
    <scope>NUCLEOTIDE SEQUENCE [LARGE SCALE GENOMIC DNA]</scope>
    <source>
        <strain evidence="4">TISTR 1827</strain>
    </source>
</reference>
<name>A0ABW5QXI9_9BACL</name>
<feature type="chain" id="PRO_5047109391" evidence="2">
    <location>
        <begin position="21"/>
        <end position="172"/>
    </location>
</feature>
<dbReference type="RefSeq" id="WP_379272776.1">
    <property type="nucleotide sequence ID" value="NZ_JBHUGT010000045.1"/>
</dbReference>
<dbReference type="SUPFAM" id="SSF55298">
    <property type="entry name" value="YjgF-like"/>
    <property type="match status" value="1"/>
</dbReference>
<dbReference type="PANTHER" id="PTHR11803:SF59">
    <property type="entry name" value="ENDORIBONUCLEASE"/>
    <property type="match status" value="1"/>
</dbReference>
<organism evidence="3 4">
    <name type="scientific">Paenibacillus thailandensis</name>
    <dbReference type="NCBI Taxonomy" id="393250"/>
    <lineage>
        <taxon>Bacteria</taxon>
        <taxon>Bacillati</taxon>
        <taxon>Bacillota</taxon>
        <taxon>Bacilli</taxon>
        <taxon>Bacillales</taxon>
        <taxon>Paenibacillaceae</taxon>
        <taxon>Paenibacillus</taxon>
    </lineage>
</organism>
<evidence type="ECO:0000256" key="1">
    <source>
        <dbReference type="ARBA" id="ARBA00010552"/>
    </source>
</evidence>
<dbReference type="EMBL" id="JBHUMY010000011">
    <property type="protein sequence ID" value="MFD2660820.1"/>
    <property type="molecule type" value="Genomic_DNA"/>
</dbReference>
<dbReference type="Pfam" id="PF01042">
    <property type="entry name" value="Ribonuc_L-PSP"/>
    <property type="match status" value="1"/>
</dbReference>
<proteinExistence type="inferred from homology"/>
<dbReference type="Proteomes" id="UP001597493">
    <property type="component" value="Unassembled WGS sequence"/>
</dbReference>
<dbReference type="InterPro" id="IPR019897">
    <property type="entry name" value="RidA_CS"/>
</dbReference>
<keyword evidence="4" id="KW-1185">Reference proteome</keyword>
<dbReference type="CDD" id="cd06151">
    <property type="entry name" value="YjgF_YER057c_UK114_like_3"/>
    <property type="match status" value="1"/>
</dbReference>
<evidence type="ECO:0000256" key="2">
    <source>
        <dbReference type="SAM" id="SignalP"/>
    </source>
</evidence>
<dbReference type="PROSITE" id="PS01094">
    <property type="entry name" value="UPF0076"/>
    <property type="match status" value="1"/>
</dbReference>
<protein>
    <submittedName>
        <fullName evidence="3">RidA family protein</fullName>
    </submittedName>
</protein>
<dbReference type="InterPro" id="IPR035959">
    <property type="entry name" value="RutC-like_sf"/>
</dbReference>
<evidence type="ECO:0000313" key="3">
    <source>
        <dbReference type="EMBL" id="MFD2660820.1"/>
    </source>
</evidence>
<keyword evidence="2" id="KW-0732">Signal</keyword>
<dbReference type="Gene3D" id="3.30.1330.40">
    <property type="entry name" value="RutC-like"/>
    <property type="match status" value="1"/>
</dbReference>
<feature type="signal peptide" evidence="2">
    <location>
        <begin position="1"/>
        <end position="20"/>
    </location>
</feature>
<accession>A0ABW5QXI9</accession>
<sequence>MRNSLKIATAAALLSCFAGASVYAGTKIIQKVEYFGTPASSISSAVAIPKGVAAYWTSGTVPPLLNKEGTTVYERYGDTKTQAEGVLKTLEAGLKEQGLSLKDVTYLRVYIAPDAAKGGEYDYQGWFDAYAKFFNTEDNPTKPARSTVGVASLVNPDWLIEIEAFAAYPKQK</sequence>
<dbReference type="InterPro" id="IPR006175">
    <property type="entry name" value="YjgF/YER057c/UK114"/>
</dbReference>
<comment type="similarity">
    <text evidence="1">Belongs to the RutC family.</text>
</comment>
<comment type="caution">
    <text evidence="3">The sequence shown here is derived from an EMBL/GenBank/DDBJ whole genome shotgun (WGS) entry which is preliminary data.</text>
</comment>
<dbReference type="PANTHER" id="PTHR11803">
    <property type="entry name" value="2-IMINOBUTANOATE/2-IMINOPROPANOATE DEAMINASE RIDA"/>
    <property type="match status" value="1"/>
</dbReference>
<gene>
    <name evidence="3" type="ORF">ACFSW5_11240</name>
</gene>
<evidence type="ECO:0000313" key="4">
    <source>
        <dbReference type="Proteomes" id="UP001597493"/>
    </source>
</evidence>